<dbReference type="GO" id="GO:0016020">
    <property type="term" value="C:membrane"/>
    <property type="evidence" value="ECO:0007669"/>
    <property type="project" value="InterPro"/>
</dbReference>
<evidence type="ECO:0000256" key="5">
    <source>
        <dbReference type="ARBA" id="ARBA00023139"/>
    </source>
</evidence>
<dbReference type="Proteomes" id="UP000006457">
    <property type="component" value="Unassembled WGS sequence"/>
</dbReference>
<dbReference type="PROSITE" id="PS51257">
    <property type="entry name" value="PROKAR_LIPOPROTEIN"/>
    <property type="match status" value="1"/>
</dbReference>
<keyword evidence="5" id="KW-0564">Palmitate</keyword>
<evidence type="ECO:0000256" key="6">
    <source>
        <dbReference type="ARBA" id="ARBA00023288"/>
    </source>
</evidence>
<dbReference type="PATRIC" id="fig|1095749.3.peg.777"/>
<keyword evidence="6" id="KW-0449">Lipoprotein</keyword>
<feature type="chain" id="PRO_5003669779" evidence="7">
    <location>
        <begin position="32"/>
        <end position="58"/>
    </location>
</feature>
<keyword evidence="4" id="KW-0472">Membrane</keyword>
<keyword evidence="2" id="KW-1003">Cell membrane</keyword>
<sequence length="58" mass="6295">MKPVVVKINKKEVIIMKKLMSLILASAFVLALTGCETTKGVGKDIQHAGEKVEQVVTK</sequence>
<comment type="caution">
    <text evidence="8">The sequence shown here is derived from an EMBL/GenBank/DDBJ whole genome shotgun (WGS) entry which is preliminary data.</text>
</comment>
<organism evidence="8 9">
    <name type="scientific">Pasteurella bettyae CCUG 2042</name>
    <dbReference type="NCBI Taxonomy" id="1095749"/>
    <lineage>
        <taxon>Bacteria</taxon>
        <taxon>Pseudomonadati</taxon>
        <taxon>Pseudomonadota</taxon>
        <taxon>Gammaproteobacteria</taxon>
        <taxon>Pasteurellales</taxon>
        <taxon>Pasteurellaceae</taxon>
        <taxon>Pasteurella</taxon>
    </lineage>
</organism>
<keyword evidence="9" id="KW-1185">Reference proteome</keyword>
<name>I3DFC8_9PAST</name>
<gene>
    <name evidence="8" type="ORF">HMPREF1052_1454</name>
</gene>
<dbReference type="eggNOG" id="ENOG5031KCE">
    <property type="taxonomic scope" value="Bacteria"/>
</dbReference>
<dbReference type="AlphaFoldDB" id="I3DFC8"/>
<evidence type="ECO:0000313" key="8">
    <source>
        <dbReference type="EMBL" id="EIJ70421.1"/>
    </source>
</evidence>
<protein>
    <submittedName>
        <fullName evidence="8">Entericidin EcnA/B family protein</fullName>
    </submittedName>
</protein>
<dbReference type="InterPro" id="IPR012556">
    <property type="entry name" value="Entericidin"/>
</dbReference>
<dbReference type="GO" id="GO:0009636">
    <property type="term" value="P:response to toxic substance"/>
    <property type="evidence" value="ECO:0007669"/>
    <property type="project" value="InterPro"/>
</dbReference>
<keyword evidence="3 7" id="KW-0732">Signal</keyword>
<evidence type="ECO:0000256" key="2">
    <source>
        <dbReference type="ARBA" id="ARBA00022475"/>
    </source>
</evidence>
<reference evidence="8 9" key="1">
    <citation type="submission" date="2012-03" db="EMBL/GenBank/DDBJ databases">
        <authorList>
            <person name="Harkins D.M."/>
            <person name="Madupu R."/>
            <person name="Durkin A.S."/>
            <person name="Torralba M."/>
            <person name="Methe B."/>
            <person name="Sutton G.G."/>
            <person name="Nelson K.E."/>
        </authorList>
    </citation>
    <scope>NUCLEOTIDE SEQUENCE [LARGE SCALE GENOMIC DNA]</scope>
    <source>
        <strain evidence="8 9">CCUG 2042</strain>
    </source>
</reference>
<proteinExistence type="inferred from homology"/>
<comment type="similarity">
    <text evidence="1">Belongs to the EcnA/EcnB lipoprotein family.</text>
</comment>
<evidence type="ECO:0000256" key="3">
    <source>
        <dbReference type="ARBA" id="ARBA00022729"/>
    </source>
</evidence>
<evidence type="ECO:0000313" key="9">
    <source>
        <dbReference type="Proteomes" id="UP000006457"/>
    </source>
</evidence>
<dbReference type="EMBL" id="AJSX01000019">
    <property type="protein sequence ID" value="EIJ70421.1"/>
    <property type="molecule type" value="Genomic_DNA"/>
</dbReference>
<feature type="signal peptide" evidence="7">
    <location>
        <begin position="1"/>
        <end position="31"/>
    </location>
</feature>
<evidence type="ECO:0000256" key="7">
    <source>
        <dbReference type="SAM" id="SignalP"/>
    </source>
</evidence>
<evidence type="ECO:0000256" key="4">
    <source>
        <dbReference type="ARBA" id="ARBA00023136"/>
    </source>
</evidence>
<accession>I3DFC8</accession>
<dbReference type="Pfam" id="PF08085">
    <property type="entry name" value="Entericidin"/>
    <property type="match status" value="1"/>
</dbReference>
<evidence type="ECO:0000256" key="1">
    <source>
        <dbReference type="ARBA" id="ARBA00010296"/>
    </source>
</evidence>